<dbReference type="EMBL" id="JFZV01000001">
    <property type="protein sequence ID" value="KDN15749.1"/>
    <property type="molecule type" value="Genomic_DNA"/>
</dbReference>
<proteinExistence type="predicted"/>
<dbReference type="Proteomes" id="UP000027170">
    <property type="component" value="Unassembled WGS sequence"/>
</dbReference>
<sequence>MAGYEYIIVHGFQPNTVTLCYITGCNKIINLDTVTIVSELEDK</sequence>
<protein>
    <submittedName>
        <fullName evidence="1">Uncharacterized protein</fullName>
    </submittedName>
</protein>
<keyword evidence="2" id="KW-1185">Reference proteome</keyword>
<accession>A0A836MSA4</accession>
<organism evidence="1 2">
    <name type="scientific">Snodgrassella communis</name>
    <dbReference type="NCBI Taxonomy" id="2946699"/>
    <lineage>
        <taxon>Bacteria</taxon>
        <taxon>Pseudomonadati</taxon>
        <taxon>Pseudomonadota</taxon>
        <taxon>Betaproteobacteria</taxon>
        <taxon>Neisseriales</taxon>
        <taxon>Neisseriaceae</taxon>
        <taxon>Snodgrassella</taxon>
    </lineage>
</organism>
<reference evidence="1 2" key="1">
    <citation type="submission" date="2014-03" db="EMBL/GenBank/DDBJ databases">
        <title>The genomes of two eusocial bee gut symbionts.</title>
        <authorList>
            <person name="Kwong W.K."/>
            <person name="Engel P."/>
            <person name="Koch H."/>
            <person name="Moran N.A."/>
        </authorList>
    </citation>
    <scope>NUCLEOTIDE SEQUENCE [LARGE SCALE GENOMIC DNA]</scope>
    <source>
        <strain evidence="2">wkB29</strain>
    </source>
</reference>
<gene>
    <name evidence="1" type="ORF">SALWKB29_0168</name>
</gene>
<evidence type="ECO:0000313" key="1">
    <source>
        <dbReference type="EMBL" id="KDN15749.1"/>
    </source>
</evidence>
<name>A0A836MSA4_9NEIS</name>
<evidence type="ECO:0000313" key="2">
    <source>
        <dbReference type="Proteomes" id="UP000027170"/>
    </source>
</evidence>
<dbReference type="AlphaFoldDB" id="A0A836MSA4"/>
<comment type="caution">
    <text evidence="1">The sequence shown here is derived from an EMBL/GenBank/DDBJ whole genome shotgun (WGS) entry which is preliminary data.</text>
</comment>